<evidence type="ECO:0000256" key="1">
    <source>
        <dbReference type="SAM" id="SignalP"/>
    </source>
</evidence>
<dbReference type="InterPro" id="IPR023214">
    <property type="entry name" value="HAD_sf"/>
</dbReference>
<feature type="chain" id="PRO_5001821889" description="DUF7795 domain-containing protein" evidence="1">
    <location>
        <begin position="24"/>
        <end position="129"/>
    </location>
</feature>
<dbReference type="InterPro" id="IPR056697">
    <property type="entry name" value="DUF7795"/>
</dbReference>
<dbReference type="Gene3D" id="3.40.50.1000">
    <property type="entry name" value="HAD superfamily/HAD-like"/>
    <property type="match status" value="1"/>
</dbReference>
<dbReference type="InterPro" id="IPR023198">
    <property type="entry name" value="PGP-like_dom2"/>
</dbReference>
<gene>
    <name evidence="3" type="ordered locus">AALP_Aa8g341200</name>
</gene>
<reference evidence="4" key="1">
    <citation type="journal article" date="2015" name="Nat. Plants">
        <title>Genome expansion of Arabis alpina linked with retrotransposition and reduced symmetric DNA methylation.</title>
        <authorList>
            <person name="Willing E.M."/>
            <person name="Rawat V."/>
            <person name="Mandakova T."/>
            <person name="Maumus F."/>
            <person name="James G.V."/>
            <person name="Nordstroem K.J."/>
            <person name="Becker C."/>
            <person name="Warthmann N."/>
            <person name="Chica C."/>
            <person name="Szarzynska B."/>
            <person name="Zytnicki M."/>
            <person name="Albani M.C."/>
            <person name="Kiefer C."/>
            <person name="Bergonzi S."/>
            <person name="Castaings L."/>
            <person name="Mateos J.L."/>
            <person name="Berns M.C."/>
            <person name="Bujdoso N."/>
            <person name="Piofczyk T."/>
            <person name="de Lorenzo L."/>
            <person name="Barrero-Sicilia C."/>
            <person name="Mateos I."/>
            <person name="Piednoel M."/>
            <person name="Hagmann J."/>
            <person name="Chen-Min-Tao R."/>
            <person name="Iglesias-Fernandez R."/>
            <person name="Schuster S.C."/>
            <person name="Alonso-Blanco C."/>
            <person name="Roudier F."/>
            <person name="Carbonero P."/>
            <person name="Paz-Ares J."/>
            <person name="Davis S.J."/>
            <person name="Pecinka A."/>
            <person name="Quesneville H."/>
            <person name="Colot V."/>
            <person name="Lysak M.A."/>
            <person name="Weigel D."/>
            <person name="Coupland G."/>
            <person name="Schneeberger K."/>
        </authorList>
    </citation>
    <scope>NUCLEOTIDE SEQUENCE [LARGE SCALE GENOMIC DNA]</scope>
    <source>
        <strain evidence="4">cv. Pajares</strain>
    </source>
</reference>
<keyword evidence="4" id="KW-1185">Reference proteome</keyword>
<proteinExistence type="predicted"/>
<sequence>MACVARNHLLCSVLSSSATLLFALPFDCDGVLVDTEKDSHKISFKDTFKEVFSSTLPSRVVPTEEIDTSSQLVENIIKNNETRRLKSYIEAGCINNPYAPQSTRACKLLINSFNRSCDCFLVSCKISHH</sequence>
<dbReference type="Pfam" id="PF25071">
    <property type="entry name" value="DUF7795"/>
    <property type="match status" value="1"/>
</dbReference>
<dbReference type="Gene3D" id="1.10.150.240">
    <property type="entry name" value="Putative phosphatase, domain 2"/>
    <property type="match status" value="1"/>
</dbReference>
<dbReference type="Proteomes" id="UP000029120">
    <property type="component" value="Chromosome 8"/>
</dbReference>
<name>A0A087GB94_ARAAL</name>
<dbReference type="eggNOG" id="KOG2334">
    <property type="taxonomic scope" value="Eukaryota"/>
</dbReference>
<evidence type="ECO:0000313" key="3">
    <source>
        <dbReference type="EMBL" id="KFK27146.1"/>
    </source>
</evidence>
<dbReference type="AlphaFoldDB" id="A0A087GB94"/>
<feature type="domain" description="DUF7795" evidence="2">
    <location>
        <begin position="64"/>
        <end position="103"/>
    </location>
</feature>
<keyword evidence="1" id="KW-0732">Signal</keyword>
<organism evidence="3 4">
    <name type="scientific">Arabis alpina</name>
    <name type="common">Alpine rock-cress</name>
    <dbReference type="NCBI Taxonomy" id="50452"/>
    <lineage>
        <taxon>Eukaryota</taxon>
        <taxon>Viridiplantae</taxon>
        <taxon>Streptophyta</taxon>
        <taxon>Embryophyta</taxon>
        <taxon>Tracheophyta</taxon>
        <taxon>Spermatophyta</taxon>
        <taxon>Magnoliopsida</taxon>
        <taxon>eudicotyledons</taxon>
        <taxon>Gunneridae</taxon>
        <taxon>Pentapetalae</taxon>
        <taxon>rosids</taxon>
        <taxon>malvids</taxon>
        <taxon>Brassicales</taxon>
        <taxon>Brassicaceae</taxon>
        <taxon>Arabideae</taxon>
        <taxon>Arabis</taxon>
    </lineage>
</organism>
<dbReference type="Gramene" id="KFK27146">
    <property type="protein sequence ID" value="KFK27146"/>
    <property type="gene ID" value="AALP_AA8G341200"/>
</dbReference>
<dbReference type="OrthoDB" id="40579at2759"/>
<protein>
    <recommendedName>
        <fullName evidence="2">DUF7795 domain-containing protein</fullName>
    </recommendedName>
</protein>
<evidence type="ECO:0000259" key="2">
    <source>
        <dbReference type="Pfam" id="PF25071"/>
    </source>
</evidence>
<dbReference type="EMBL" id="CM002876">
    <property type="protein sequence ID" value="KFK27146.1"/>
    <property type="molecule type" value="Genomic_DNA"/>
</dbReference>
<evidence type="ECO:0000313" key="4">
    <source>
        <dbReference type="Proteomes" id="UP000029120"/>
    </source>
</evidence>
<dbReference type="eggNOG" id="KOG2914">
    <property type="taxonomic scope" value="Eukaryota"/>
</dbReference>
<accession>A0A087GB94</accession>
<feature type="signal peptide" evidence="1">
    <location>
        <begin position="1"/>
        <end position="23"/>
    </location>
</feature>